<proteinExistence type="predicted"/>
<keyword evidence="1" id="KW-0472">Membrane</keyword>
<feature type="transmembrane region" description="Helical" evidence="1">
    <location>
        <begin position="427"/>
        <end position="448"/>
    </location>
</feature>
<dbReference type="RefSeq" id="WP_010978885.1">
    <property type="nucleotide sequence ID" value="NZ_BAABQO010000017.1"/>
</dbReference>
<dbReference type="OMA" id="VFIFRER"/>
<feature type="transmembrane region" description="Helical" evidence="1">
    <location>
        <begin position="101"/>
        <end position="119"/>
    </location>
</feature>
<feature type="transmembrane region" description="Helical" evidence="1">
    <location>
        <begin position="338"/>
        <end position="356"/>
    </location>
</feature>
<evidence type="ECO:0000313" key="2">
    <source>
        <dbReference type="EMBL" id="HII73425.1"/>
    </source>
</evidence>
<protein>
    <submittedName>
        <fullName evidence="2">Uncharacterized protein</fullName>
    </submittedName>
</protein>
<dbReference type="EMBL" id="DUJO01000016">
    <property type="protein sequence ID" value="HII73425.1"/>
    <property type="molecule type" value="Genomic_DNA"/>
</dbReference>
<feature type="transmembrane region" description="Helical" evidence="1">
    <location>
        <begin position="45"/>
        <end position="63"/>
    </location>
</feature>
<keyword evidence="1" id="KW-0812">Transmembrane</keyword>
<feature type="transmembrane region" description="Helical" evidence="1">
    <location>
        <begin position="126"/>
        <end position="144"/>
    </location>
</feature>
<feature type="transmembrane region" description="Helical" evidence="1">
    <location>
        <begin position="70"/>
        <end position="89"/>
    </location>
</feature>
<feature type="transmembrane region" description="Helical" evidence="1">
    <location>
        <begin position="307"/>
        <end position="332"/>
    </location>
</feature>
<sequence length="749" mass="84796">MQKLLVTVSLAISVLVITILKLPNYAVLSSYLLAIAFSTLYGERKFNFLFILLIFPFIISNYLPSYELMVVAIASISSFYYPSVSYVLIPLGITLSLFDTPSIVDLYVFLGLVVAYNLLKYDSRGIVASGIIFLIFSPFINPVLLGNLAYFNLVFGIISLIVESSHVKIPNRVKAPLTLLLFPLTTFLLPLPNVYYWWSPSSFLFKNFLSLYILGYGYNLRIDEFPLYYASNFLILKFGQIWGLHILIFLLYYASGLSAYLFFERKKLLLSFVYSVLTPVFIPSLTLAYVTLPLSLYIANKLDVKRFLAFSGIAVVSGYAFPFAFTISSLFLNRRKEFPVFSFLFSLFWLIPYLLIGFPNEKFSLPSLETYIIFTVASILAFFSNRKPLAILLVVSSAYFALNLPYSDILFPVVIVLSLLLSEENKVVLPILLISLIVFQGLALTPSLTFSGIPSNVQKVVNQLENKSFDLVDWNGSYSLLSPYPITNSSELAKYIVTQQGKNFTVSNNSAYIHEPLPLIVKVNESIVTPPKVLNITDSNVTVKGDTIYWKILSGSQTSEIWISLSALEKFEGYLYFKMNVTDLTYFYVILSSPSETREFKNTTVIPINQSIDLIELYYYAEGPMTIEVIPYYNQSGKLIPLLQHIIPFSFEEKQTTDKILIKLNVSTEVNVSIFSGFVYSVNNSKFLNSTITLKPGLYYIVVSSSTPSYLSFSILASVVSFVISLIYVIFRDRLVRIYAKFKQINKEN</sequence>
<accession>A0A832T7K1</accession>
<feature type="transmembrane region" description="Helical" evidence="1">
    <location>
        <begin position="269"/>
        <end position="295"/>
    </location>
</feature>
<comment type="caution">
    <text evidence="2">The sequence shown here is derived from an EMBL/GenBank/DDBJ whole genome shotgun (WGS) entry which is preliminary data.</text>
</comment>
<organism evidence="2 3">
    <name type="scientific">Sulfurisphaera tokodaii</name>
    <dbReference type="NCBI Taxonomy" id="111955"/>
    <lineage>
        <taxon>Archaea</taxon>
        <taxon>Thermoproteota</taxon>
        <taxon>Thermoprotei</taxon>
        <taxon>Sulfolobales</taxon>
        <taxon>Sulfolobaceae</taxon>
        <taxon>Sulfurisphaera</taxon>
    </lineage>
</organism>
<gene>
    <name evidence="2" type="ORF">HA332_03355</name>
</gene>
<evidence type="ECO:0000256" key="1">
    <source>
        <dbReference type="SAM" id="Phobius"/>
    </source>
</evidence>
<feature type="transmembrane region" description="Helical" evidence="1">
    <location>
        <begin position="389"/>
        <end position="420"/>
    </location>
</feature>
<feature type="transmembrane region" description="Helical" evidence="1">
    <location>
        <begin position="150"/>
        <end position="167"/>
    </location>
</feature>
<name>A0A832T7K1_9CREN</name>
<feature type="transmembrane region" description="Helical" evidence="1">
    <location>
        <begin position="363"/>
        <end position="383"/>
    </location>
</feature>
<dbReference type="Proteomes" id="UP000646844">
    <property type="component" value="Unassembled WGS sequence"/>
</dbReference>
<feature type="transmembrane region" description="Helical" evidence="1">
    <location>
        <begin position="179"/>
        <end position="198"/>
    </location>
</feature>
<feature type="transmembrane region" description="Helical" evidence="1">
    <location>
        <begin position="241"/>
        <end position="263"/>
    </location>
</feature>
<evidence type="ECO:0000313" key="3">
    <source>
        <dbReference type="Proteomes" id="UP000646844"/>
    </source>
</evidence>
<dbReference type="GeneID" id="1458852"/>
<dbReference type="AlphaFoldDB" id="A0A832T7K1"/>
<keyword evidence="1" id="KW-1133">Transmembrane helix</keyword>
<reference evidence="2" key="1">
    <citation type="journal article" date="2020" name="bioRxiv">
        <title>A rank-normalized archaeal taxonomy based on genome phylogeny resolves widespread incomplete and uneven classifications.</title>
        <authorList>
            <person name="Rinke C."/>
            <person name="Chuvochina M."/>
            <person name="Mussig A.J."/>
            <person name="Chaumeil P.-A."/>
            <person name="Waite D.W."/>
            <person name="Whitman W.B."/>
            <person name="Parks D.H."/>
            <person name="Hugenholtz P."/>
        </authorList>
    </citation>
    <scope>NUCLEOTIDE SEQUENCE</scope>
    <source>
        <strain evidence="2">UBA8838</strain>
    </source>
</reference>
<feature type="transmembrane region" description="Helical" evidence="1">
    <location>
        <begin position="710"/>
        <end position="731"/>
    </location>
</feature>